<sequence>MRKMEKDNSLFSHFSELRLRIIKTIIFFTVSFLVLYPFSNYLFEILLHVVGGKLNLELIAIEIASPFIAPLRLVLFLAFVLTMPFLVFQVLSFMSPGLYENERKFVYTRSVIGTALFLIGILFSLFIVLPNVINFFQNIGPNSLIISTDISKFLSFFMLVTISFGIAFQVPLLVNALIFFNIIKKEKIKSYRGIVLIIIFFIGMVLTPPDVISQILLAVPMYLLFEIGLLFSYEKKKPSG</sequence>
<comment type="subcellular location">
    <subcellularLocation>
        <location evidence="5">Cell membrane</location>
        <topology evidence="5">Multi-pass membrane protein</topology>
    </subcellularLocation>
    <subcellularLocation>
        <location evidence="1">Membrane</location>
        <topology evidence="1">Multi-pass membrane protein</topology>
    </subcellularLocation>
</comment>
<dbReference type="InterPro" id="IPR002033">
    <property type="entry name" value="TatC"/>
</dbReference>
<organism evidence="6 7">
    <name type="scientific">SAR86 cluster bacterium</name>
    <dbReference type="NCBI Taxonomy" id="2030880"/>
    <lineage>
        <taxon>Bacteria</taxon>
        <taxon>Pseudomonadati</taxon>
        <taxon>Pseudomonadota</taxon>
        <taxon>Gammaproteobacteria</taxon>
        <taxon>SAR86 cluster</taxon>
    </lineage>
</organism>
<keyword evidence="5" id="KW-0813">Transport</keyword>
<evidence type="ECO:0000256" key="1">
    <source>
        <dbReference type="ARBA" id="ARBA00004141"/>
    </source>
</evidence>
<keyword evidence="5" id="KW-1003">Cell membrane</keyword>
<feature type="transmembrane region" description="Helical" evidence="5">
    <location>
        <begin position="73"/>
        <end position="99"/>
    </location>
</feature>
<feature type="transmembrane region" description="Helical" evidence="5">
    <location>
        <begin position="153"/>
        <end position="178"/>
    </location>
</feature>
<dbReference type="GO" id="GO:0009977">
    <property type="term" value="F:proton motive force dependent protein transmembrane transporter activity"/>
    <property type="evidence" value="ECO:0007669"/>
    <property type="project" value="TreeGrafter"/>
</dbReference>
<evidence type="ECO:0000256" key="4">
    <source>
        <dbReference type="ARBA" id="ARBA00023136"/>
    </source>
</evidence>
<dbReference type="PANTHER" id="PTHR30371:SF0">
    <property type="entry name" value="SEC-INDEPENDENT PROTEIN TRANSLOCASE PROTEIN TATC, CHLOROPLASTIC-RELATED"/>
    <property type="match status" value="1"/>
</dbReference>
<keyword evidence="5" id="KW-0811">Translocation</keyword>
<evidence type="ECO:0000256" key="2">
    <source>
        <dbReference type="ARBA" id="ARBA00022692"/>
    </source>
</evidence>
<dbReference type="HAMAP" id="MF_00902">
    <property type="entry name" value="TatC"/>
    <property type="match status" value="1"/>
</dbReference>
<dbReference type="GO" id="GO:0033281">
    <property type="term" value="C:TAT protein transport complex"/>
    <property type="evidence" value="ECO:0007669"/>
    <property type="project" value="UniProtKB-UniRule"/>
</dbReference>
<feature type="transmembrane region" description="Helical" evidence="5">
    <location>
        <begin position="212"/>
        <end position="233"/>
    </location>
</feature>
<evidence type="ECO:0000256" key="5">
    <source>
        <dbReference type="HAMAP-Rule" id="MF_00902"/>
    </source>
</evidence>
<dbReference type="PRINTS" id="PR01840">
    <property type="entry name" value="TATCFAMILY"/>
</dbReference>
<protein>
    <recommendedName>
        <fullName evidence="5">Sec-independent protein translocase protein TatC</fullName>
    </recommendedName>
</protein>
<feature type="transmembrane region" description="Helical" evidence="5">
    <location>
        <begin position="21"/>
        <end position="39"/>
    </location>
</feature>
<dbReference type="GO" id="GO:0043953">
    <property type="term" value="P:protein transport by the Tat complex"/>
    <property type="evidence" value="ECO:0007669"/>
    <property type="project" value="UniProtKB-UniRule"/>
</dbReference>
<feature type="transmembrane region" description="Helical" evidence="5">
    <location>
        <begin position="111"/>
        <end position="133"/>
    </location>
</feature>
<accession>A0A520MYY2</accession>
<evidence type="ECO:0000256" key="3">
    <source>
        <dbReference type="ARBA" id="ARBA00022989"/>
    </source>
</evidence>
<dbReference type="AlphaFoldDB" id="A0A520MYY2"/>
<evidence type="ECO:0000313" key="6">
    <source>
        <dbReference type="EMBL" id="RZO26437.1"/>
    </source>
</evidence>
<name>A0A520MYY2_9GAMM</name>
<evidence type="ECO:0000313" key="7">
    <source>
        <dbReference type="Proteomes" id="UP000315825"/>
    </source>
</evidence>
<feature type="transmembrane region" description="Helical" evidence="5">
    <location>
        <begin position="190"/>
        <end position="206"/>
    </location>
</feature>
<dbReference type="Pfam" id="PF00902">
    <property type="entry name" value="TatC"/>
    <property type="match status" value="1"/>
</dbReference>
<dbReference type="GO" id="GO:0065002">
    <property type="term" value="P:intracellular protein transmembrane transport"/>
    <property type="evidence" value="ECO:0007669"/>
    <property type="project" value="TreeGrafter"/>
</dbReference>
<comment type="subunit">
    <text evidence="5">The Tat system comprises two distinct complexes: a TatABC complex, containing multiple copies of TatA, TatB and TatC subunits, and a separate TatA complex, containing only TatA subunits. Substrates initially bind to the TatABC complex, which probably triggers association of the separate TatA complex to form the active translocon.</text>
</comment>
<keyword evidence="2 5" id="KW-0812">Transmembrane</keyword>
<keyword evidence="3 5" id="KW-1133">Transmembrane helix</keyword>
<proteinExistence type="inferred from homology"/>
<comment type="function">
    <text evidence="5">Part of the twin-arginine translocation (Tat) system that transports large folded proteins containing a characteristic twin-arginine motif in their signal peptide across membranes. Together with TatB, TatC is part of a receptor directly interacting with Tat signal peptides.</text>
</comment>
<comment type="similarity">
    <text evidence="5">Belongs to the TatC family.</text>
</comment>
<gene>
    <name evidence="5 6" type="primary">tatC</name>
    <name evidence="6" type="ORF">EVA92_02770</name>
</gene>
<reference evidence="6 7" key="1">
    <citation type="submission" date="2019-02" db="EMBL/GenBank/DDBJ databases">
        <title>Prokaryotic population dynamics and viral predation in marine succession experiment using metagenomics: the confinement effect.</title>
        <authorList>
            <person name="Haro-Moreno J.M."/>
            <person name="Rodriguez-Valera F."/>
            <person name="Lopez-Perez M."/>
        </authorList>
    </citation>
    <scope>NUCLEOTIDE SEQUENCE [LARGE SCALE GENOMIC DNA]</scope>
    <source>
        <strain evidence="6">MED-G159</strain>
    </source>
</reference>
<keyword evidence="4 5" id="KW-0472">Membrane</keyword>
<dbReference type="PANTHER" id="PTHR30371">
    <property type="entry name" value="SEC-INDEPENDENT PROTEIN TRANSLOCASE PROTEIN TATC"/>
    <property type="match status" value="1"/>
</dbReference>
<dbReference type="Proteomes" id="UP000315825">
    <property type="component" value="Unassembled WGS sequence"/>
</dbReference>
<dbReference type="NCBIfam" id="TIGR00945">
    <property type="entry name" value="tatC"/>
    <property type="match status" value="1"/>
</dbReference>
<comment type="caution">
    <text evidence="6">The sequence shown here is derived from an EMBL/GenBank/DDBJ whole genome shotgun (WGS) entry which is preliminary data.</text>
</comment>
<keyword evidence="5" id="KW-0653">Protein transport</keyword>
<dbReference type="EMBL" id="SHBE01000004">
    <property type="protein sequence ID" value="RZO26437.1"/>
    <property type="molecule type" value="Genomic_DNA"/>
</dbReference>